<feature type="compositionally biased region" description="Polar residues" evidence="1">
    <location>
        <begin position="26"/>
        <end position="35"/>
    </location>
</feature>
<dbReference type="AlphaFoldDB" id="A0A9P0MJ42"/>
<accession>A0A9P0MJ42</accession>
<organism evidence="2 3">
    <name type="scientific">Nezara viridula</name>
    <name type="common">Southern green stink bug</name>
    <name type="synonym">Cimex viridulus</name>
    <dbReference type="NCBI Taxonomy" id="85310"/>
    <lineage>
        <taxon>Eukaryota</taxon>
        <taxon>Metazoa</taxon>
        <taxon>Ecdysozoa</taxon>
        <taxon>Arthropoda</taxon>
        <taxon>Hexapoda</taxon>
        <taxon>Insecta</taxon>
        <taxon>Pterygota</taxon>
        <taxon>Neoptera</taxon>
        <taxon>Paraneoptera</taxon>
        <taxon>Hemiptera</taxon>
        <taxon>Heteroptera</taxon>
        <taxon>Panheteroptera</taxon>
        <taxon>Pentatomomorpha</taxon>
        <taxon>Pentatomoidea</taxon>
        <taxon>Pentatomidae</taxon>
        <taxon>Pentatominae</taxon>
        <taxon>Nezara</taxon>
    </lineage>
</organism>
<evidence type="ECO:0000313" key="3">
    <source>
        <dbReference type="Proteomes" id="UP001152798"/>
    </source>
</evidence>
<reference evidence="2" key="1">
    <citation type="submission" date="2022-01" db="EMBL/GenBank/DDBJ databases">
        <authorList>
            <person name="King R."/>
        </authorList>
    </citation>
    <scope>NUCLEOTIDE SEQUENCE</scope>
</reference>
<name>A0A9P0MJ42_NEZVI</name>
<dbReference type="Proteomes" id="UP001152798">
    <property type="component" value="Chromosome 3"/>
</dbReference>
<gene>
    <name evidence="2" type="ORF">NEZAVI_LOCUS6768</name>
</gene>
<evidence type="ECO:0000313" key="2">
    <source>
        <dbReference type="EMBL" id="CAH1396774.1"/>
    </source>
</evidence>
<sequence>MTQDSCSPRFLDTRKAPNRGIKDMPVSTTDENTPGHNCCGRKGNNRSDIWSFISTIPFANRIVIRSGDNGSYGKYLIWRYWIKQIKSKSV</sequence>
<proteinExistence type="predicted"/>
<protein>
    <submittedName>
        <fullName evidence="2">Uncharacterized protein</fullName>
    </submittedName>
</protein>
<keyword evidence="3" id="KW-1185">Reference proteome</keyword>
<feature type="region of interest" description="Disordered" evidence="1">
    <location>
        <begin position="1"/>
        <end position="40"/>
    </location>
</feature>
<evidence type="ECO:0000256" key="1">
    <source>
        <dbReference type="SAM" id="MobiDB-lite"/>
    </source>
</evidence>
<dbReference type="EMBL" id="OV725079">
    <property type="protein sequence ID" value="CAH1396774.1"/>
    <property type="molecule type" value="Genomic_DNA"/>
</dbReference>